<reference evidence="4" key="1">
    <citation type="submission" date="2017-06" db="EMBL/GenBank/DDBJ databases">
        <authorList>
            <person name="Varghese N."/>
            <person name="Submissions S."/>
        </authorList>
    </citation>
    <scope>NUCLEOTIDE SEQUENCE [LARGE SCALE GENOMIC DNA]</scope>
    <source>
        <strain evidence="4">DSM 28041</strain>
    </source>
</reference>
<organism evidence="3 4">
    <name type="scientific">Hymenobacter mucosus</name>
    <dbReference type="NCBI Taxonomy" id="1411120"/>
    <lineage>
        <taxon>Bacteria</taxon>
        <taxon>Pseudomonadati</taxon>
        <taxon>Bacteroidota</taxon>
        <taxon>Cytophagia</taxon>
        <taxon>Cytophagales</taxon>
        <taxon>Hymenobacteraceae</taxon>
        <taxon>Hymenobacter</taxon>
    </lineage>
</organism>
<dbReference type="Proteomes" id="UP000198310">
    <property type="component" value="Unassembled WGS sequence"/>
</dbReference>
<feature type="compositionally biased region" description="Basic and acidic residues" evidence="1">
    <location>
        <begin position="63"/>
        <end position="89"/>
    </location>
</feature>
<feature type="transmembrane region" description="Helical" evidence="2">
    <location>
        <begin position="137"/>
        <end position="155"/>
    </location>
</feature>
<keyword evidence="2" id="KW-1133">Transmembrane helix</keyword>
<keyword evidence="4" id="KW-1185">Reference proteome</keyword>
<proteinExistence type="predicted"/>
<gene>
    <name evidence="3" type="ORF">SAMN06269173_10683</name>
</gene>
<protein>
    <submittedName>
        <fullName evidence="3">Uncharacterized protein</fullName>
    </submittedName>
</protein>
<dbReference type="EMBL" id="FZNS01000006">
    <property type="protein sequence ID" value="SNR74411.1"/>
    <property type="molecule type" value="Genomic_DNA"/>
</dbReference>
<feature type="transmembrane region" description="Helical" evidence="2">
    <location>
        <begin position="107"/>
        <end position="125"/>
    </location>
</feature>
<keyword evidence="2" id="KW-0472">Membrane</keyword>
<evidence type="ECO:0000256" key="2">
    <source>
        <dbReference type="SAM" id="Phobius"/>
    </source>
</evidence>
<evidence type="ECO:0000313" key="4">
    <source>
        <dbReference type="Proteomes" id="UP000198310"/>
    </source>
</evidence>
<feature type="region of interest" description="Disordered" evidence="1">
    <location>
        <begin position="53"/>
        <end position="90"/>
    </location>
</feature>
<keyword evidence="2" id="KW-0812">Transmembrane</keyword>
<name>A0A238YUM3_9BACT</name>
<sequence length="226" mass="25687">MAEDYAAKMSRKTQAELLLYVQNYTEYREEAVLAALDELEARGLEPAAAHTELRATLRTSQQETDRREAQARQEQAEQELARRQLRGEEPVAAEAPTGPALYSPGTITIFSVLFSMVAGGIMLALNLRTLRRTGPALLVLLFIVVYLIGGVFLVYWLRQQNTQLESWIGSLFNLPAILVYNLYFWPRYIGGQPYRSREWLGPLLICGLVILGFYFWLRQMMPAVPV</sequence>
<dbReference type="AlphaFoldDB" id="A0A238YUM3"/>
<dbReference type="RefSeq" id="WP_045688610.1">
    <property type="nucleotide sequence ID" value="NZ_FZNS01000006.1"/>
</dbReference>
<feature type="transmembrane region" description="Helical" evidence="2">
    <location>
        <begin position="167"/>
        <end position="186"/>
    </location>
</feature>
<accession>A0A238YUM3</accession>
<evidence type="ECO:0000256" key="1">
    <source>
        <dbReference type="SAM" id="MobiDB-lite"/>
    </source>
</evidence>
<evidence type="ECO:0000313" key="3">
    <source>
        <dbReference type="EMBL" id="SNR74411.1"/>
    </source>
</evidence>
<feature type="transmembrane region" description="Helical" evidence="2">
    <location>
        <begin position="198"/>
        <end position="217"/>
    </location>
</feature>